<dbReference type="InterPro" id="IPR036728">
    <property type="entry name" value="PBP_GOBP_sf"/>
</dbReference>
<feature type="chain" id="PRO_5016980322" evidence="2">
    <location>
        <begin position="18"/>
        <end position="138"/>
    </location>
</feature>
<dbReference type="SMART" id="SM00708">
    <property type="entry name" value="PhBP"/>
    <property type="match status" value="1"/>
</dbReference>
<proteinExistence type="evidence at transcript level"/>
<sequence>MKSTLLLVSLLITLSYGALPREKKRAFLAECEKTHQTGLDIDEILDKWLIPTSDKGKCLMECFVLKKGLIDEKANINHATATPHFEESFPNDPQSVKKAESALKKCDALDLSQLDHCTKAVEILKCFRKNAKEIGLKH</sequence>
<dbReference type="CDD" id="cd23992">
    <property type="entry name" value="PBP_GOBP"/>
    <property type="match status" value="1"/>
</dbReference>
<feature type="signal peptide" evidence="2">
    <location>
        <begin position="1"/>
        <end position="17"/>
    </location>
</feature>
<dbReference type="InterPro" id="IPR006170">
    <property type="entry name" value="PBP/GOBP"/>
</dbReference>
<dbReference type="Gene3D" id="1.10.238.20">
    <property type="entry name" value="Pheromone/general odorant binding protein domain"/>
    <property type="match status" value="1"/>
</dbReference>
<organism evidence="3">
    <name type="scientific">Matsumurasca onukii</name>
    <name type="common">Tea green leafhopper</name>
    <name type="synonym">Empoasca onukii</name>
    <dbReference type="NCBI Taxonomy" id="2912585"/>
    <lineage>
        <taxon>Eukaryota</taxon>
        <taxon>Metazoa</taxon>
        <taxon>Ecdysozoa</taxon>
        <taxon>Arthropoda</taxon>
        <taxon>Hexapoda</taxon>
        <taxon>Insecta</taxon>
        <taxon>Pterygota</taxon>
        <taxon>Neoptera</taxon>
        <taxon>Paraneoptera</taxon>
        <taxon>Hemiptera</taxon>
        <taxon>Auchenorrhyncha</taxon>
        <taxon>Membracoidea</taxon>
        <taxon>Cicadellidae</taxon>
        <taxon>Typhlocybinae</taxon>
        <taxon>Empoascini</taxon>
        <taxon>Matsumurasca</taxon>
    </lineage>
</organism>
<name>A0A343WGX0_MATON</name>
<evidence type="ECO:0000313" key="3">
    <source>
        <dbReference type="EMBL" id="AWC67994.1"/>
    </source>
</evidence>
<dbReference type="AlphaFoldDB" id="A0A343WGX0"/>
<dbReference type="GO" id="GO:0007608">
    <property type="term" value="P:sensory perception of smell"/>
    <property type="evidence" value="ECO:0007669"/>
    <property type="project" value="TreeGrafter"/>
</dbReference>
<dbReference type="SUPFAM" id="SSF47565">
    <property type="entry name" value="Insect pheromone/odorant-binding proteins"/>
    <property type="match status" value="1"/>
</dbReference>
<dbReference type="EMBL" id="MF417507">
    <property type="protein sequence ID" value="AWC67994.1"/>
    <property type="molecule type" value="mRNA"/>
</dbReference>
<evidence type="ECO:0000256" key="1">
    <source>
        <dbReference type="ARBA" id="ARBA00022729"/>
    </source>
</evidence>
<reference evidence="3" key="1">
    <citation type="submission" date="2017-07" db="EMBL/GenBank/DDBJ databases">
        <authorList>
            <person name="Sun Z.S."/>
            <person name="Albrecht U."/>
            <person name="Echele G."/>
            <person name="Lee C.C."/>
        </authorList>
    </citation>
    <scope>NUCLEOTIDE SEQUENCE</scope>
</reference>
<dbReference type="GO" id="GO:0005615">
    <property type="term" value="C:extracellular space"/>
    <property type="evidence" value="ECO:0007669"/>
    <property type="project" value="TreeGrafter"/>
</dbReference>
<dbReference type="Pfam" id="PF01395">
    <property type="entry name" value="PBP_GOBP"/>
    <property type="match status" value="1"/>
</dbReference>
<dbReference type="GO" id="GO:0005549">
    <property type="term" value="F:odorant binding"/>
    <property type="evidence" value="ECO:0007669"/>
    <property type="project" value="InterPro"/>
</dbReference>
<dbReference type="PANTHER" id="PTHR11857">
    <property type="entry name" value="ODORANT BINDING PROTEIN-RELATED"/>
    <property type="match status" value="1"/>
</dbReference>
<evidence type="ECO:0000256" key="2">
    <source>
        <dbReference type="SAM" id="SignalP"/>
    </source>
</evidence>
<keyword evidence="1 2" id="KW-0732">Signal</keyword>
<protein>
    <submittedName>
        <fullName evidence="3">Odorant-binding protein 2</fullName>
    </submittedName>
</protein>
<accession>A0A343WGX0</accession>
<gene>
    <name evidence="3" type="primary">OBP2</name>
</gene>